<comment type="caution">
    <text evidence="3">The sequence shown here is derived from an EMBL/GenBank/DDBJ whole genome shotgun (WGS) entry which is preliminary data.</text>
</comment>
<proteinExistence type="predicted"/>
<dbReference type="AlphaFoldDB" id="A0A2N1PPE6"/>
<evidence type="ECO:0000256" key="2">
    <source>
        <dbReference type="SAM" id="Phobius"/>
    </source>
</evidence>
<accession>A0A2N1PPE6</accession>
<feature type="region of interest" description="Disordered" evidence="1">
    <location>
        <begin position="124"/>
        <end position="157"/>
    </location>
</feature>
<dbReference type="Proteomes" id="UP000233256">
    <property type="component" value="Unassembled WGS sequence"/>
</dbReference>
<gene>
    <name evidence="3" type="ORF">CVV64_10805</name>
</gene>
<evidence type="ECO:0008006" key="5">
    <source>
        <dbReference type="Google" id="ProtNLM"/>
    </source>
</evidence>
<dbReference type="EMBL" id="PGXC01000007">
    <property type="protein sequence ID" value="PKK90209.1"/>
    <property type="molecule type" value="Genomic_DNA"/>
</dbReference>
<feature type="compositionally biased region" description="Polar residues" evidence="1">
    <location>
        <begin position="143"/>
        <end position="157"/>
    </location>
</feature>
<reference evidence="3 4" key="1">
    <citation type="journal article" date="2017" name="ISME J.">
        <title>Potential for microbial H2 and metal transformations associated with novel bacteria and archaea in deep terrestrial subsurface sediments.</title>
        <authorList>
            <person name="Hernsdorf A.W."/>
            <person name="Amano Y."/>
            <person name="Miyakawa K."/>
            <person name="Ise K."/>
            <person name="Suzuki Y."/>
            <person name="Anantharaman K."/>
            <person name="Probst A."/>
            <person name="Burstein D."/>
            <person name="Thomas B.C."/>
            <person name="Banfield J.F."/>
        </authorList>
    </citation>
    <scope>NUCLEOTIDE SEQUENCE [LARGE SCALE GENOMIC DNA]</scope>
    <source>
        <strain evidence="3">HGW-Wallbacteria-1</strain>
    </source>
</reference>
<keyword evidence="2" id="KW-0472">Membrane</keyword>
<keyword evidence="2" id="KW-1133">Transmembrane helix</keyword>
<evidence type="ECO:0000313" key="4">
    <source>
        <dbReference type="Proteomes" id="UP000233256"/>
    </source>
</evidence>
<evidence type="ECO:0000313" key="3">
    <source>
        <dbReference type="EMBL" id="PKK90209.1"/>
    </source>
</evidence>
<dbReference type="NCBIfam" id="TIGR02532">
    <property type="entry name" value="IV_pilin_GFxxxE"/>
    <property type="match status" value="1"/>
</dbReference>
<keyword evidence="2" id="KW-0812">Transmembrane</keyword>
<sequence length="251" mass="27097">MSFCSFNSFFRRTNFSDSGKSRFVIFGIRGFTAAELIVATAVFSILAGMVYQFFKFSSGNQKRLDADSTALQQANVAIMRMVKEISEARAIIYPAAGSTSNSLAMVGRKGSFLLFTLLPRGVNPNGPPGSFQPSGSVPGHGQPGTSDPSGNNGNEPDQQTLYMCEIEAAPGPAVSSGPPIEKWKKMADRVITATFTTHEVRKGRVPCMATIQLKVFNSMRSNAAGPDNDQQQPRSIDYLTTVFCRAATEVD</sequence>
<dbReference type="InterPro" id="IPR012902">
    <property type="entry name" value="N_methyl_site"/>
</dbReference>
<name>A0A2N1PPE6_9BACT</name>
<feature type="transmembrane region" description="Helical" evidence="2">
    <location>
        <begin position="36"/>
        <end position="54"/>
    </location>
</feature>
<organism evidence="3 4">
    <name type="scientific">Candidatus Wallbacteria bacterium HGW-Wallbacteria-1</name>
    <dbReference type="NCBI Taxonomy" id="2013854"/>
    <lineage>
        <taxon>Bacteria</taxon>
        <taxon>Candidatus Walliibacteriota</taxon>
    </lineage>
</organism>
<protein>
    <recommendedName>
        <fullName evidence="5">Type II secretion system protein J</fullName>
    </recommendedName>
</protein>
<evidence type="ECO:0000256" key="1">
    <source>
        <dbReference type="SAM" id="MobiDB-lite"/>
    </source>
</evidence>